<accession>A0A9Q3PJC2</accession>
<feature type="compositionally biased region" description="Basic and acidic residues" evidence="1">
    <location>
        <begin position="1"/>
        <end position="40"/>
    </location>
</feature>
<dbReference type="AlphaFoldDB" id="A0A9Q3PJC2"/>
<organism evidence="2 3">
    <name type="scientific">Austropuccinia psidii MF-1</name>
    <dbReference type="NCBI Taxonomy" id="1389203"/>
    <lineage>
        <taxon>Eukaryota</taxon>
        <taxon>Fungi</taxon>
        <taxon>Dikarya</taxon>
        <taxon>Basidiomycota</taxon>
        <taxon>Pucciniomycotina</taxon>
        <taxon>Pucciniomycetes</taxon>
        <taxon>Pucciniales</taxon>
        <taxon>Sphaerophragmiaceae</taxon>
        <taxon>Austropuccinia</taxon>
    </lineage>
</organism>
<evidence type="ECO:0000313" key="2">
    <source>
        <dbReference type="EMBL" id="MBW0563839.1"/>
    </source>
</evidence>
<dbReference type="EMBL" id="AVOT02074846">
    <property type="protein sequence ID" value="MBW0563839.1"/>
    <property type="molecule type" value="Genomic_DNA"/>
</dbReference>
<gene>
    <name evidence="2" type="ORF">O181_103554</name>
</gene>
<proteinExistence type="predicted"/>
<feature type="region of interest" description="Disordered" evidence="1">
    <location>
        <begin position="1"/>
        <end position="53"/>
    </location>
</feature>
<evidence type="ECO:0000256" key="1">
    <source>
        <dbReference type="SAM" id="MobiDB-lite"/>
    </source>
</evidence>
<keyword evidence="3" id="KW-1185">Reference proteome</keyword>
<name>A0A9Q3PJC2_9BASI</name>
<reference evidence="2" key="1">
    <citation type="submission" date="2021-03" db="EMBL/GenBank/DDBJ databases">
        <title>Draft genome sequence of rust myrtle Austropuccinia psidii MF-1, a brazilian biotype.</title>
        <authorList>
            <person name="Quecine M.C."/>
            <person name="Pachon D.M.R."/>
            <person name="Bonatelli M.L."/>
            <person name="Correr F.H."/>
            <person name="Franceschini L.M."/>
            <person name="Leite T.F."/>
            <person name="Margarido G.R.A."/>
            <person name="Almeida C.A."/>
            <person name="Ferrarezi J.A."/>
            <person name="Labate C.A."/>
        </authorList>
    </citation>
    <scope>NUCLEOTIDE SEQUENCE</scope>
    <source>
        <strain evidence="2">MF-1</strain>
    </source>
</reference>
<comment type="caution">
    <text evidence="2">The sequence shown here is derived from an EMBL/GenBank/DDBJ whole genome shotgun (WGS) entry which is preliminary data.</text>
</comment>
<evidence type="ECO:0000313" key="3">
    <source>
        <dbReference type="Proteomes" id="UP000765509"/>
    </source>
</evidence>
<sequence length="176" mass="20005">MKDITNKIKNPPDQEPHVNEASKEENSMEDVLDHPRELSEAVHPPKKVWKDKQNTQGSVLAPIEQQFRPRNTQARLTENYQCNVPAQNFPRPSVKFHYCLANGQSLKRCSYLAEDMEKRIVFVGREEYLVMPLVNTDSKPKIITEGAEIKASIPNGKLDMNMRVIGGHTKSLIVLA</sequence>
<dbReference type="Proteomes" id="UP000765509">
    <property type="component" value="Unassembled WGS sequence"/>
</dbReference>
<protein>
    <submittedName>
        <fullName evidence="2">Uncharacterized protein</fullName>
    </submittedName>
</protein>
<dbReference type="OrthoDB" id="5102063at2759"/>